<dbReference type="PANTHER" id="PTHR31891:SF1">
    <property type="entry name" value="FORMAMIDASE C869.04-RELATED"/>
    <property type="match status" value="1"/>
</dbReference>
<evidence type="ECO:0000313" key="2">
    <source>
        <dbReference type="Proteomes" id="UP001354931"/>
    </source>
</evidence>
<comment type="caution">
    <text evidence="1">The sequence shown here is derived from an EMBL/GenBank/DDBJ whole genome shotgun (WGS) entry which is preliminary data.</text>
</comment>
<proteinExistence type="predicted"/>
<dbReference type="Gene3D" id="3.10.28.20">
    <property type="entry name" value="Acetamidase/Formamidase-like domains"/>
    <property type="match status" value="1"/>
</dbReference>
<dbReference type="Gene3D" id="2.60.120.580">
    <property type="entry name" value="Acetamidase/Formamidase-like domains"/>
    <property type="match status" value="1"/>
</dbReference>
<protein>
    <submittedName>
        <fullName evidence="1">Acetamidase/formamidase family protein</fullName>
    </submittedName>
</protein>
<dbReference type="PROSITE" id="PS51318">
    <property type="entry name" value="TAT"/>
    <property type="match status" value="1"/>
</dbReference>
<dbReference type="RefSeq" id="WP_326015247.1">
    <property type="nucleotide sequence ID" value="NZ_JAOZYC010000057.1"/>
</dbReference>
<accession>A0ABU6F0Q4</accession>
<dbReference type="Proteomes" id="UP001354931">
    <property type="component" value="Unassembled WGS sequence"/>
</dbReference>
<dbReference type="SUPFAM" id="SSF141130">
    <property type="entry name" value="Acetamidase/Formamidase-like"/>
    <property type="match status" value="1"/>
</dbReference>
<sequence length="476" mass="49733">MSHEPRVPNHLPSASTGTSDELPAVYEALASRLGRRGLLRIAAGLGAAGGMVAAGTQVAVAAPSRPGAVSRPGRVLQPGKGPIHGQHYLRATPDTVRWGYVPARDAEPALRIRSGETLTVDTVSHEGLLEDQGRDPVAWFGEHGVGEEQVLRDAVDLARDYTRTPRSFDTDGPHVVLGPVHVTGAEPGDVLKVETLSLLPRVPYGVVSSRHGKGALARTRDGGAPDGITLDEVMPPVAADGRASAKDPEQYGNVSVFTPIRNGGGSGDGHGVLPLEGPGEVTFPLNPHMGLMGTAYADAASLTDPLLNSIPPTLGGGNIDIRHLGSGSAFYLPVHADGALFHTGDPHFAMGNGEVALTALEGSLRTTFRLTVCKPGSGDAPSVAYHYPFGETDEAWLPIGLSDPDGAAGDRGQLSDLDVAMRRAVVNALDFLQSDLGMSRPVAYAYLSAAADFEVSQVVDRTTGVHAVIRKRDFGQ</sequence>
<organism evidence="1 2">
    <name type="scientific">Streptomyces endophyticus</name>
    <dbReference type="NCBI Taxonomy" id="714166"/>
    <lineage>
        <taxon>Bacteria</taxon>
        <taxon>Bacillati</taxon>
        <taxon>Actinomycetota</taxon>
        <taxon>Actinomycetes</taxon>
        <taxon>Kitasatosporales</taxon>
        <taxon>Streptomycetaceae</taxon>
        <taxon>Streptomyces</taxon>
    </lineage>
</organism>
<dbReference type="InterPro" id="IPR004304">
    <property type="entry name" value="FmdA_AmdA"/>
</dbReference>
<gene>
    <name evidence="1" type="ORF">OKJ99_08610</name>
</gene>
<name>A0ABU6F0Q4_9ACTN</name>
<evidence type="ECO:0000313" key="1">
    <source>
        <dbReference type="EMBL" id="MEB8337574.1"/>
    </source>
</evidence>
<dbReference type="Pfam" id="PF03069">
    <property type="entry name" value="FmdA_AmdA"/>
    <property type="match status" value="1"/>
</dbReference>
<dbReference type="InterPro" id="IPR006311">
    <property type="entry name" value="TAT_signal"/>
</dbReference>
<dbReference type="PANTHER" id="PTHR31891">
    <property type="entry name" value="FORMAMIDASE C869.04-RELATED"/>
    <property type="match status" value="1"/>
</dbReference>
<keyword evidence="2" id="KW-1185">Reference proteome</keyword>
<reference evidence="1 2" key="1">
    <citation type="submission" date="2022-10" db="EMBL/GenBank/DDBJ databases">
        <authorList>
            <person name="Xie J."/>
            <person name="Shen N."/>
        </authorList>
    </citation>
    <scope>NUCLEOTIDE SEQUENCE [LARGE SCALE GENOMIC DNA]</scope>
    <source>
        <strain evidence="1 2">YIM65594</strain>
    </source>
</reference>
<dbReference type="EMBL" id="JAOZYC010000057">
    <property type="protein sequence ID" value="MEB8337574.1"/>
    <property type="molecule type" value="Genomic_DNA"/>
</dbReference>